<dbReference type="EMBL" id="JAUNZN010000004">
    <property type="protein sequence ID" value="KAK4822568.1"/>
    <property type="molecule type" value="Genomic_DNA"/>
</dbReference>
<proteinExistence type="predicted"/>
<organism evidence="1 2">
    <name type="scientific">Mycteria americana</name>
    <name type="common">Wood stork</name>
    <dbReference type="NCBI Taxonomy" id="33587"/>
    <lineage>
        <taxon>Eukaryota</taxon>
        <taxon>Metazoa</taxon>
        <taxon>Chordata</taxon>
        <taxon>Craniata</taxon>
        <taxon>Vertebrata</taxon>
        <taxon>Euteleostomi</taxon>
        <taxon>Archelosauria</taxon>
        <taxon>Archosauria</taxon>
        <taxon>Dinosauria</taxon>
        <taxon>Saurischia</taxon>
        <taxon>Theropoda</taxon>
        <taxon>Coelurosauria</taxon>
        <taxon>Aves</taxon>
        <taxon>Neognathae</taxon>
        <taxon>Neoaves</taxon>
        <taxon>Aequornithes</taxon>
        <taxon>Ciconiiformes</taxon>
        <taxon>Ciconiidae</taxon>
        <taxon>Mycteria</taxon>
    </lineage>
</organism>
<reference evidence="1 2" key="1">
    <citation type="journal article" date="2023" name="J. Hered.">
        <title>Chromosome-level genome of the wood stork (Mycteria americana) provides insight into avian chromosome evolution.</title>
        <authorList>
            <person name="Flamio R. Jr."/>
            <person name="Ramstad K.M."/>
        </authorList>
    </citation>
    <scope>NUCLEOTIDE SEQUENCE [LARGE SCALE GENOMIC DNA]</scope>
    <source>
        <strain evidence="1">JAX WOST 10</strain>
    </source>
</reference>
<keyword evidence="2" id="KW-1185">Reference proteome</keyword>
<dbReference type="AlphaFoldDB" id="A0AAN7N660"/>
<name>A0AAN7N660_MYCAM</name>
<evidence type="ECO:0000313" key="1">
    <source>
        <dbReference type="EMBL" id="KAK4822568.1"/>
    </source>
</evidence>
<comment type="caution">
    <text evidence="1">The sequence shown here is derived from an EMBL/GenBank/DDBJ whole genome shotgun (WGS) entry which is preliminary data.</text>
</comment>
<protein>
    <submittedName>
        <fullName evidence="1">Uncharacterized protein</fullName>
    </submittedName>
</protein>
<sequence>MRPPSQSLTHRIVNPPNPSLSKFERRTLWGTIYLSHFNLSSLIHLLVVLMFLSGPTLGYMSIYVTYFYNQVLYPGSNILPQGGSPDGFASALPLEYSRPRILCTPDSKTLGVDLESPLVFISRDTDEPWLKPVSVLQAETSLSDLTKHDKQHNCSKPKKHQYYVLLSTCDTMFSSLFITTTQKTVLSYCSQQVSSTNALCKSSSRRARIDLH</sequence>
<evidence type="ECO:0000313" key="2">
    <source>
        <dbReference type="Proteomes" id="UP001333110"/>
    </source>
</evidence>
<dbReference type="Proteomes" id="UP001333110">
    <property type="component" value="Unassembled WGS sequence"/>
</dbReference>
<gene>
    <name evidence="1" type="ORF">QYF61_016137</name>
</gene>
<accession>A0AAN7N660</accession>